<name>A0A564WHC9_9PROT</name>
<reference evidence="2" key="1">
    <citation type="submission" date="2018-11" db="EMBL/GenBank/DDBJ databases">
        <authorList>
            <person name="Onetto C."/>
        </authorList>
    </citation>
    <scope>NUCLEOTIDE SEQUENCE [LARGE SCALE GENOMIC DNA]</scope>
</reference>
<keyword evidence="3" id="KW-1185">Reference proteome</keyword>
<dbReference type="Proteomes" id="UP000326641">
    <property type="component" value="Unassembled WGS sequence"/>
</dbReference>
<organism evidence="2 3">
    <name type="scientific">Candidatus Defluviicoccus seviourii</name>
    <dbReference type="NCBI Taxonomy" id="2565273"/>
    <lineage>
        <taxon>Bacteria</taxon>
        <taxon>Pseudomonadati</taxon>
        <taxon>Pseudomonadota</taxon>
        <taxon>Alphaproteobacteria</taxon>
        <taxon>Rhodospirillales</taxon>
        <taxon>Rhodospirillaceae</taxon>
        <taxon>Defluviicoccus</taxon>
    </lineage>
</organism>
<evidence type="ECO:0008006" key="4">
    <source>
        <dbReference type="Google" id="ProtNLM"/>
    </source>
</evidence>
<proteinExistence type="predicted"/>
<accession>A0A564WHC9</accession>
<feature type="region of interest" description="Disordered" evidence="1">
    <location>
        <begin position="1"/>
        <end position="50"/>
    </location>
</feature>
<evidence type="ECO:0000313" key="2">
    <source>
        <dbReference type="EMBL" id="VUX47875.1"/>
    </source>
</evidence>
<sequence length="164" mass="17215">MSDKLKLLGEDRLDPHRGDDEARPSVGTSGAENTRPSRERRPGMADDPALSLPPVLAQLAEVTSPATALALARACGGREMWIPQEPGPNHALTKALGSIDLAREVVAALGPGPLSVPSARSFAAAVFRARVKDALAHGDTITAIAAREGCGVRWVRRVARQMGA</sequence>
<feature type="compositionally biased region" description="Basic and acidic residues" evidence="1">
    <location>
        <begin position="1"/>
        <end position="23"/>
    </location>
</feature>
<feature type="compositionally biased region" description="Basic and acidic residues" evidence="1">
    <location>
        <begin position="35"/>
        <end position="44"/>
    </location>
</feature>
<dbReference type="AlphaFoldDB" id="A0A564WHC9"/>
<evidence type="ECO:0000313" key="3">
    <source>
        <dbReference type="Proteomes" id="UP000326641"/>
    </source>
</evidence>
<comment type="caution">
    <text evidence="2">The sequence shown here is derived from an EMBL/GenBank/DDBJ whole genome shotgun (WGS) entry which is preliminary data.</text>
</comment>
<protein>
    <recommendedName>
        <fullName evidence="4">Mor transcription activator domain-containing protein</fullName>
    </recommendedName>
</protein>
<dbReference type="EMBL" id="UXAT02000053">
    <property type="protein sequence ID" value="VUX47875.1"/>
    <property type="molecule type" value="Genomic_DNA"/>
</dbReference>
<gene>
    <name evidence="2" type="ORF">DF3PA_80035</name>
</gene>
<evidence type="ECO:0000256" key="1">
    <source>
        <dbReference type="SAM" id="MobiDB-lite"/>
    </source>
</evidence>